<evidence type="ECO:0000313" key="3">
    <source>
        <dbReference type="Proteomes" id="UP000004310"/>
    </source>
</evidence>
<dbReference type="RefSeq" id="WP_007066769.1">
    <property type="nucleotide sequence ID" value="NZ_DS022272.1"/>
</dbReference>
<dbReference type="Pfam" id="PF07370">
    <property type="entry name" value="DUF1489"/>
    <property type="match status" value="1"/>
</dbReference>
<dbReference type="PIRSF" id="PIRSF032025">
    <property type="entry name" value="UCP032025"/>
    <property type="match status" value="1"/>
</dbReference>
<dbReference type="Proteomes" id="UP000004310">
    <property type="component" value="Unassembled WGS sequence"/>
</dbReference>
<sequence length="140" mass="16009">MALHLLKLSVGSESVESLEDFVARRMQSAGTDHTWHQTRMVPKRQNELLDGGSIYWVIKGQILARQLLLDIVPFTDDSGISRCRFLLDPVLARTERRPKRPFQGWRYLRSEEAPPDAPFGSEDDGLPSEMRDELNDLGIF</sequence>
<accession>Q0G6B9</accession>
<dbReference type="STRING" id="217511.GCA_001463845_00399"/>
<dbReference type="EMBL" id="AATP01000001">
    <property type="protein sequence ID" value="EAU42795.1"/>
    <property type="molecule type" value="Genomic_DNA"/>
</dbReference>
<organism evidence="2 3">
    <name type="scientific">Fulvimarina pelagi HTCC2506</name>
    <dbReference type="NCBI Taxonomy" id="314231"/>
    <lineage>
        <taxon>Bacteria</taxon>
        <taxon>Pseudomonadati</taxon>
        <taxon>Pseudomonadota</taxon>
        <taxon>Alphaproteobacteria</taxon>
        <taxon>Hyphomicrobiales</taxon>
        <taxon>Aurantimonadaceae</taxon>
        <taxon>Fulvimarina</taxon>
    </lineage>
</organism>
<evidence type="ECO:0000313" key="2">
    <source>
        <dbReference type="EMBL" id="EAU42795.1"/>
    </source>
</evidence>
<evidence type="ECO:0000256" key="1">
    <source>
        <dbReference type="SAM" id="MobiDB-lite"/>
    </source>
</evidence>
<keyword evidence="3" id="KW-1185">Reference proteome</keyword>
<dbReference type="HOGENOM" id="CLU_130421_0_0_5"/>
<dbReference type="AlphaFoldDB" id="Q0G6B9"/>
<protein>
    <recommendedName>
        <fullName evidence="4">Lysophospholipase</fullName>
    </recommendedName>
</protein>
<comment type="caution">
    <text evidence="2">The sequence shown here is derived from an EMBL/GenBank/DDBJ whole genome shotgun (WGS) entry which is preliminary data.</text>
</comment>
<dbReference type="eggNOG" id="COG5458">
    <property type="taxonomic scope" value="Bacteria"/>
</dbReference>
<reference evidence="2 3" key="1">
    <citation type="journal article" date="2010" name="J. Bacteriol.">
        <title>Genome sequence of Fulvimarina pelagi HTCC2506T, a Mn(II)-oxidizing alphaproteobacterium possessing an aerobic anoxygenic photosynthetic gene cluster and Xanthorhodopsin.</title>
        <authorList>
            <person name="Kang I."/>
            <person name="Oh H.M."/>
            <person name="Lim S.I."/>
            <person name="Ferriera S."/>
            <person name="Giovannoni S.J."/>
            <person name="Cho J.C."/>
        </authorList>
    </citation>
    <scope>NUCLEOTIDE SEQUENCE [LARGE SCALE GENOMIC DNA]</scope>
    <source>
        <strain evidence="2 3">HTCC2506</strain>
    </source>
</reference>
<evidence type="ECO:0008006" key="4">
    <source>
        <dbReference type="Google" id="ProtNLM"/>
    </source>
</evidence>
<name>Q0G6B9_9HYPH</name>
<feature type="region of interest" description="Disordered" evidence="1">
    <location>
        <begin position="103"/>
        <end position="140"/>
    </location>
</feature>
<gene>
    <name evidence="2" type="ORF">FP2506_08136</name>
</gene>
<proteinExistence type="predicted"/>
<dbReference type="InterPro" id="IPR008320">
    <property type="entry name" value="UCP032025"/>
</dbReference>